<evidence type="ECO:0000256" key="7">
    <source>
        <dbReference type="SAM" id="Phobius"/>
    </source>
</evidence>
<sequence length="143" mass="15173">MTMNGKNGLVLLIGRILLSVIFIMAGFSKIGGFAGTAGYISSVGLPFAEVLTVLTIIIEIVGGLMILFGFMAKKASWVLAIFTILAALLFHTNFTDQAEMMSFMKNLAIAGGFLYVAVYGAGSISLDTKLKKNEPPAEADTVE</sequence>
<name>A0A2H0UGG1_9BACT</name>
<organism evidence="8 9">
    <name type="scientific">Candidatus Kaiserbacteria bacterium CG10_big_fil_rev_8_21_14_0_10_45_20</name>
    <dbReference type="NCBI Taxonomy" id="1974607"/>
    <lineage>
        <taxon>Bacteria</taxon>
        <taxon>Candidatus Kaiseribacteriota</taxon>
    </lineage>
</organism>
<feature type="transmembrane region" description="Helical" evidence="7">
    <location>
        <begin position="107"/>
        <end position="126"/>
    </location>
</feature>
<gene>
    <name evidence="8" type="ORF">COU15_00145</name>
</gene>
<evidence type="ECO:0000256" key="4">
    <source>
        <dbReference type="ARBA" id="ARBA00022692"/>
    </source>
</evidence>
<comment type="subcellular location">
    <subcellularLocation>
        <location evidence="1">Cell membrane</location>
        <topology evidence="1">Multi-pass membrane protein</topology>
    </subcellularLocation>
</comment>
<dbReference type="PANTHER" id="PTHR33452">
    <property type="entry name" value="OXIDOREDUCTASE CATD-RELATED"/>
    <property type="match status" value="1"/>
</dbReference>
<keyword evidence="6 7" id="KW-0472">Membrane</keyword>
<reference evidence="9" key="1">
    <citation type="submission" date="2017-09" db="EMBL/GenBank/DDBJ databases">
        <title>Depth-based differentiation of microbial function through sediment-hosted aquifers and enrichment of novel symbionts in the deep terrestrial subsurface.</title>
        <authorList>
            <person name="Probst A.J."/>
            <person name="Ladd B."/>
            <person name="Jarett J.K."/>
            <person name="Geller-Mcgrath D.E."/>
            <person name="Sieber C.M.K."/>
            <person name="Emerson J.B."/>
            <person name="Anantharaman K."/>
            <person name="Thomas B.C."/>
            <person name="Malmstrom R."/>
            <person name="Stieglmeier M."/>
            <person name="Klingl A."/>
            <person name="Woyke T."/>
            <person name="Ryan C.M."/>
            <person name="Banfield J.F."/>
        </authorList>
    </citation>
    <scope>NUCLEOTIDE SEQUENCE [LARGE SCALE GENOMIC DNA]</scope>
</reference>
<dbReference type="InterPro" id="IPR051907">
    <property type="entry name" value="DoxX-like_oxidoreductase"/>
</dbReference>
<keyword evidence="4 7" id="KW-0812">Transmembrane</keyword>
<keyword evidence="3" id="KW-1003">Cell membrane</keyword>
<proteinExistence type="inferred from homology"/>
<dbReference type="PANTHER" id="PTHR33452:SF1">
    <property type="entry name" value="INNER MEMBRANE PROTEIN YPHA-RELATED"/>
    <property type="match status" value="1"/>
</dbReference>
<evidence type="ECO:0008006" key="10">
    <source>
        <dbReference type="Google" id="ProtNLM"/>
    </source>
</evidence>
<keyword evidence="5 7" id="KW-1133">Transmembrane helix</keyword>
<feature type="transmembrane region" description="Helical" evidence="7">
    <location>
        <begin position="47"/>
        <end position="70"/>
    </location>
</feature>
<dbReference type="Proteomes" id="UP000229315">
    <property type="component" value="Unassembled WGS sequence"/>
</dbReference>
<evidence type="ECO:0000256" key="3">
    <source>
        <dbReference type="ARBA" id="ARBA00022475"/>
    </source>
</evidence>
<dbReference type="Pfam" id="PF07681">
    <property type="entry name" value="DoxX"/>
    <property type="match status" value="1"/>
</dbReference>
<comment type="similarity">
    <text evidence="2">Belongs to the DoxX family.</text>
</comment>
<dbReference type="GO" id="GO:0005886">
    <property type="term" value="C:plasma membrane"/>
    <property type="evidence" value="ECO:0007669"/>
    <property type="project" value="UniProtKB-SubCell"/>
</dbReference>
<dbReference type="EMBL" id="PFBH01000001">
    <property type="protein sequence ID" value="PIR85492.1"/>
    <property type="molecule type" value="Genomic_DNA"/>
</dbReference>
<dbReference type="AlphaFoldDB" id="A0A2H0UGG1"/>
<comment type="caution">
    <text evidence="8">The sequence shown here is derived from an EMBL/GenBank/DDBJ whole genome shotgun (WGS) entry which is preliminary data.</text>
</comment>
<evidence type="ECO:0000313" key="9">
    <source>
        <dbReference type="Proteomes" id="UP000229315"/>
    </source>
</evidence>
<feature type="transmembrane region" description="Helical" evidence="7">
    <location>
        <begin position="7"/>
        <end position="27"/>
    </location>
</feature>
<evidence type="ECO:0000256" key="5">
    <source>
        <dbReference type="ARBA" id="ARBA00022989"/>
    </source>
</evidence>
<dbReference type="InterPro" id="IPR032808">
    <property type="entry name" value="DoxX"/>
</dbReference>
<accession>A0A2H0UGG1</accession>
<evidence type="ECO:0000256" key="2">
    <source>
        <dbReference type="ARBA" id="ARBA00006679"/>
    </source>
</evidence>
<feature type="transmembrane region" description="Helical" evidence="7">
    <location>
        <begin position="77"/>
        <end position="95"/>
    </location>
</feature>
<evidence type="ECO:0000256" key="6">
    <source>
        <dbReference type="ARBA" id="ARBA00023136"/>
    </source>
</evidence>
<protein>
    <recommendedName>
        <fullName evidence="10">DoxX family protein</fullName>
    </recommendedName>
</protein>
<evidence type="ECO:0000313" key="8">
    <source>
        <dbReference type="EMBL" id="PIR85492.1"/>
    </source>
</evidence>
<evidence type="ECO:0000256" key="1">
    <source>
        <dbReference type="ARBA" id="ARBA00004651"/>
    </source>
</evidence>